<accession>C6E3Q5</accession>
<keyword evidence="1" id="KW-1133">Transmembrane helix</keyword>
<protein>
    <submittedName>
        <fullName evidence="2">Uncharacterized protein</fullName>
    </submittedName>
</protein>
<dbReference type="AlphaFoldDB" id="C6E3Q5"/>
<name>C6E3Q5_GEOSM</name>
<sequence>MAVNVFAGARRVALTIAVVATIITIILLVMYKPYAPIRYGVRTPYGPFERTEESCPDEGSTHYFSVTTSKGKGSNVSVCFFPMEFEDGKRLIPYKVDEKGMIWGASRYTPEVTDYQSKMEKRFKLSPSDEQDIAKESSRLYRQKMMEGLGCLAIGLLLFSGVVWVIGWIVRGFLGIPQGMDSRDTMSADN</sequence>
<keyword evidence="1" id="KW-0472">Membrane</keyword>
<proteinExistence type="predicted"/>
<feature type="transmembrane region" description="Helical" evidence="1">
    <location>
        <begin position="149"/>
        <end position="170"/>
    </location>
</feature>
<evidence type="ECO:0000313" key="2">
    <source>
        <dbReference type="EMBL" id="ACT17320.1"/>
    </source>
</evidence>
<dbReference type="HOGENOM" id="CLU_1426139_0_0_7"/>
<feature type="transmembrane region" description="Helical" evidence="1">
    <location>
        <begin position="12"/>
        <end position="31"/>
    </location>
</feature>
<keyword evidence="1" id="KW-0812">Transmembrane</keyword>
<dbReference type="EMBL" id="CP001661">
    <property type="protein sequence ID" value="ACT17320.1"/>
    <property type="molecule type" value="Genomic_DNA"/>
</dbReference>
<gene>
    <name evidence="2" type="ordered locus">GM21_1259</name>
</gene>
<reference evidence="2" key="1">
    <citation type="submission" date="2009-07" db="EMBL/GenBank/DDBJ databases">
        <title>Complete sequence of Geobacter sp. M21.</title>
        <authorList>
            <consortium name="US DOE Joint Genome Institute"/>
            <person name="Lucas S."/>
            <person name="Copeland A."/>
            <person name="Lapidus A."/>
            <person name="Glavina del Rio T."/>
            <person name="Dalin E."/>
            <person name="Tice H."/>
            <person name="Bruce D."/>
            <person name="Goodwin L."/>
            <person name="Pitluck S."/>
            <person name="Saunders E."/>
            <person name="Brettin T."/>
            <person name="Detter J.C."/>
            <person name="Han C."/>
            <person name="Larimer F."/>
            <person name="Land M."/>
            <person name="Hauser L."/>
            <person name="Kyrpides N."/>
            <person name="Ovchinnikova G."/>
            <person name="Lovley D."/>
        </authorList>
    </citation>
    <scope>NUCLEOTIDE SEQUENCE [LARGE SCALE GENOMIC DNA]</scope>
    <source>
        <strain evidence="2">M21</strain>
    </source>
</reference>
<organism evidence="2">
    <name type="scientific">Geobacter sp. (strain M21)</name>
    <dbReference type="NCBI Taxonomy" id="443144"/>
    <lineage>
        <taxon>Bacteria</taxon>
        <taxon>Pseudomonadati</taxon>
        <taxon>Thermodesulfobacteriota</taxon>
        <taxon>Desulfuromonadia</taxon>
        <taxon>Geobacterales</taxon>
        <taxon>Geobacteraceae</taxon>
        <taxon>Geobacter</taxon>
    </lineage>
</organism>
<evidence type="ECO:0000256" key="1">
    <source>
        <dbReference type="SAM" id="Phobius"/>
    </source>
</evidence>
<dbReference type="KEGG" id="gem:GM21_1259"/>